<name>A0A834I773_RHYFE</name>
<dbReference type="EMBL" id="JAACXV010014331">
    <property type="protein sequence ID" value="KAF7268347.1"/>
    <property type="molecule type" value="Genomic_DNA"/>
</dbReference>
<keyword evidence="2" id="KW-1185">Reference proteome</keyword>
<dbReference type="PANTHER" id="PTHR46427">
    <property type="entry name" value="ANKYRIN REPEAT AND LEM DOMAIN-CONTAINING PROTEIN 1"/>
    <property type="match status" value="1"/>
</dbReference>
<dbReference type="AlphaFoldDB" id="A0A834I773"/>
<evidence type="ECO:0000313" key="2">
    <source>
        <dbReference type="Proteomes" id="UP000625711"/>
    </source>
</evidence>
<comment type="caution">
    <text evidence="1">The sequence shown here is derived from an EMBL/GenBank/DDBJ whole genome shotgun (WGS) entry which is preliminary data.</text>
</comment>
<accession>A0A834I773</accession>
<dbReference type="InterPro" id="IPR034998">
    <property type="entry name" value="ANKLE1"/>
</dbReference>
<reference evidence="1" key="1">
    <citation type="submission" date="2020-08" db="EMBL/GenBank/DDBJ databases">
        <title>Genome sequencing and assembly of the red palm weevil Rhynchophorus ferrugineus.</title>
        <authorList>
            <person name="Dias G.B."/>
            <person name="Bergman C.M."/>
            <person name="Manee M."/>
        </authorList>
    </citation>
    <scope>NUCLEOTIDE SEQUENCE</scope>
    <source>
        <strain evidence="1">AA-2017</strain>
        <tissue evidence="1">Whole larva</tissue>
    </source>
</reference>
<gene>
    <name evidence="1" type="ORF">GWI33_018500</name>
</gene>
<evidence type="ECO:0000313" key="1">
    <source>
        <dbReference type="EMBL" id="KAF7268347.1"/>
    </source>
</evidence>
<dbReference type="GO" id="GO:0004520">
    <property type="term" value="F:DNA endonuclease activity"/>
    <property type="evidence" value="ECO:0007669"/>
    <property type="project" value="TreeGrafter"/>
</dbReference>
<sequence>MAERTVYSSELEKTLRNTSWNSDLTSYKQLEERLIEEFSNSEVERRGDRTSRPEVQWKTFLSAIFYVGQGKKTRPLDHIREAAKIWQNNYYTTNEKINSIIRSWENGASIIYLCMYPKVIPEEAFSREAAMISALTVNNLTNQINSTFYGIGWSQKSKEKLGVYLLHQAMNLFFDQEKCQFLEIKTISRNGNIVFEVVN</sequence>
<dbReference type="PANTHER" id="PTHR46427:SF1">
    <property type="entry name" value="ANKYRIN REPEAT AND LEM DOMAIN-CONTAINING PROTEIN 1"/>
    <property type="match status" value="1"/>
</dbReference>
<dbReference type="Proteomes" id="UP000625711">
    <property type="component" value="Unassembled WGS sequence"/>
</dbReference>
<dbReference type="GO" id="GO:0005737">
    <property type="term" value="C:cytoplasm"/>
    <property type="evidence" value="ECO:0007669"/>
    <property type="project" value="TreeGrafter"/>
</dbReference>
<dbReference type="GO" id="GO:0000724">
    <property type="term" value="P:double-strand break repair via homologous recombination"/>
    <property type="evidence" value="ECO:0007669"/>
    <property type="project" value="TreeGrafter"/>
</dbReference>
<dbReference type="Pfam" id="PF22945">
    <property type="entry name" value="LEM-3_GIY-YIG"/>
    <property type="match status" value="1"/>
</dbReference>
<proteinExistence type="predicted"/>
<dbReference type="OrthoDB" id="1601181at2759"/>
<dbReference type="GO" id="GO:0005654">
    <property type="term" value="C:nucleoplasm"/>
    <property type="evidence" value="ECO:0007669"/>
    <property type="project" value="TreeGrafter"/>
</dbReference>
<protein>
    <submittedName>
        <fullName evidence="1">Uncharacterized protein</fullName>
    </submittedName>
</protein>
<dbReference type="GO" id="GO:0000712">
    <property type="term" value="P:resolution of meiotic recombination intermediates"/>
    <property type="evidence" value="ECO:0007669"/>
    <property type="project" value="TreeGrafter"/>
</dbReference>
<organism evidence="1 2">
    <name type="scientific">Rhynchophorus ferrugineus</name>
    <name type="common">Red palm weevil</name>
    <name type="synonym">Curculio ferrugineus</name>
    <dbReference type="NCBI Taxonomy" id="354439"/>
    <lineage>
        <taxon>Eukaryota</taxon>
        <taxon>Metazoa</taxon>
        <taxon>Ecdysozoa</taxon>
        <taxon>Arthropoda</taxon>
        <taxon>Hexapoda</taxon>
        <taxon>Insecta</taxon>
        <taxon>Pterygota</taxon>
        <taxon>Neoptera</taxon>
        <taxon>Endopterygota</taxon>
        <taxon>Coleoptera</taxon>
        <taxon>Polyphaga</taxon>
        <taxon>Cucujiformia</taxon>
        <taxon>Curculionidae</taxon>
        <taxon>Dryophthorinae</taxon>
        <taxon>Rhynchophorus</taxon>
    </lineage>
</organism>